<dbReference type="SUPFAM" id="SSF64268">
    <property type="entry name" value="PX domain"/>
    <property type="match status" value="1"/>
</dbReference>
<protein>
    <recommendedName>
        <fullName evidence="1">PX domain-containing protein</fullName>
    </recommendedName>
</protein>
<dbReference type="PANTHER" id="PTHR15508">
    <property type="entry name" value="RIBOSOMAL PROTEIN S6 KINASE"/>
    <property type="match status" value="1"/>
</dbReference>
<dbReference type="Gene3D" id="3.30.1520.10">
    <property type="entry name" value="Phox-like domain"/>
    <property type="match status" value="1"/>
</dbReference>
<dbReference type="AlphaFoldDB" id="A0A8D1IED9"/>
<name>A0A8D1IED9_PIG</name>
<dbReference type="InterPro" id="IPR051866">
    <property type="entry name" value="Intracell_Sig-Traffick_Protein"/>
</dbReference>
<dbReference type="InterPro" id="IPR001683">
    <property type="entry name" value="PX_dom"/>
</dbReference>
<dbReference type="FunFam" id="3.30.1520.10:FF:000017">
    <property type="entry name" value="ribosomal protein S6 kinase delta-1 isoform X1"/>
    <property type="match status" value="1"/>
</dbReference>
<dbReference type="PROSITE" id="PS50195">
    <property type="entry name" value="PX"/>
    <property type="match status" value="1"/>
</dbReference>
<dbReference type="SMART" id="SM00312">
    <property type="entry name" value="PX"/>
    <property type="match status" value="1"/>
</dbReference>
<dbReference type="InterPro" id="IPR036871">
    <property type="entry name" value="PX_dom_sf"/>
</dbReference>
<dbReference type="Ensembl" id="ENSSSCT00045047832.1">
    <property type="protein sequence ID" value="ENSSSCP00045033229.1"/>
    <property type="gene ID" value="ENSSSCG00045028070.1"/>
</dbReference>
<reference evidence="2" key="1">
    <citation type="submission" date="2025-08" db="UniProtKB">
        <authorList>
            <consortium name="Ensembl"/>
        </authorList>
    </citation>
    <scope>IDENTIFICATION</scope>
</reference>
<evidence type="ECO:0000259" key="1">
    <source>
        <dbReference type="PROSITE" id="PS50195"/>
    </source>
</evidence>
<evidence type="ECO:0000313" key="3">
    <source>
        <dbReference type="Proteomes" id="UP000694728"/>
    </source>
</evidence>
<feature type="domain" description="PX" evidence="1">
    <location>
        <begin position="3"/>
        <end position="127"/>
    </location>
</feature>
<organism evidence="2 3">
    <name type="scientific">Sus scrofa</name>
    <name type="common">Pig</name>
    <dbReference type="NCBI Taxonomy" id="9823"/>
    <lineage>
        <taxon>Eukaryota</taxon>
        <taxon>Metazoa</taxon>
        <taxon>Chordata</taxon>
        <taxon>Craniata</taxon>
        <taxon>Vertebrata</taxon>
        <taxon>Euteleostomi</taxon>
        <taxon>Mammalia</taxon>
        <taxon>Eutheria</taxon>
        <taxon>Laurasiatheria</taxon>
        <taxon>Artiodactyla</taxon>
        <taxon>Suina</taxon>
        <taxon>Suidae</taxon>
        <taxon>Sus</taxon>
    </lineage>
</organism>
<sequence>MRGADLARFYTVTEPQRHPRGYTVYKVTARVVSRRNPEDVQEIIVWKRYSDFKKLHKELWQIHKSLFRHSELFPPFAKGIVFGRFDETVIEERRQCAEDLLQFSANIPALYNSKQLEDFFKVCCGNTCTRPGTEPESLHPPKPLQLNSFFFCHFFGRSRGIWRFPG</sequence>
<dbReference type="Pfam" id="PF00787">
    <property type="entry name" value="PX"/>
    <property type="match status" value="1"/>
</dbReference>
<dbReference type="Proteomes" id="UP000694728">
    <property type="component" value="Unplaced"/>
</dbReference>
<proteinExistence type="predicted"/>
<accession>A0A8D1IED9</accession>
<dbReference type="GO" id="GO:0035091">
    <property type="term" value="F:phosphatidylinositol binding"/>
    <property type="evidence" value="ECO:0007669"/>
    <property type="project" value="InterPro"/>
</dbReference>
<dbReference type="PANTHER" id="PTHR15508:SF2">
    <property type="entry name" value="RIBOSOMAL PROTEIN S6 KINASE DELTA-1"/>
    <property type="match status" value="1"/>
</dbReference>
<evidence type="ECO:0000313" key="2">
    <source>
        <dbReference type="Ensembl" id="ENSSSCP00045033229.1"/>
    </source>
</evidence>